<evidence type="ECO:0000256" key="3">
    <source>
        <dbReference type="RuleBase" id="RU000363"/>
    </source>
</evidence>
<dbReference type="Gene3D" id="3.40.50.720">
    <property type="entry name" value="NAD(P)-binding Rossmann-like Domain"/>
    <property type="match status" value="1"/>
</dbReference>
<evidence type="ECO:0000313" key="5">
    <source>
        <dbReference type="EMBL" id="UWX65584.1"/>
    </source>
</evidence>
<dbReference type="PROSITE" id="PS00061">
    <property type="entry name" value="ADH_SHORT"/>
    <property type="match status" value="1"/>
</dbReference>
<sequence>MIPPYPLAGKSVLITGGSRGLGLALARELLRYGANLTLLARDEAELRRAEADLKARALGISPPPQIQIVAGDVTVKADLERAVEAAISAYGRLDVVANVAGIIQSGPLDNVTDEEFTQSMAVNAFAPLHLTRAALPYLRASGGRVLIVASLAGKVAVPHLSSYSVSKFAAVGLGQSLRAELAQDGVSVTTVCPGLMRTGSPRHAQIKGQHRREYALFATLDNLPLISLDADKAAQRIVQALIRGEAEVMIGGPARLLNLFQSLAPQLSADVLSLLNRLLPGPGSSDAALPGRDAESRLTRANLVKRAAEQSLNES</sequence>
<accession>A0ABY5YKH5</accession>
<dbReference type="EMBL" id="CP104213">
    <property type="protein sequence ID" value="UWX65584.1"/>
    <property type="molecule type" value="Genomic_DNA"/>
</dbReference>
<feature type="domain" description="Ketoreductase" evidence="4">
    <location>
        <begin position="10"/>
        <end position="209"/>
    </location>
</feature>
<comment type="similarity">
    <text evidence="1 3">Belongs to the short-chain dehydrogenases/reductases (SDR) family.</text>
</comment>
<dbReference type="PANTHER" id="PTHR44196">
    <property type="entry name" value="DEHYDROGENASE/REDUCTASE SDR FAMILY MEMBER 7B"/>
    <property type="match status" value="1"/>
</dbReference>
<dbReference type="InterPro" id="IPR020904">
    <property type="entry name" value="Sc_DH/Rdtase_CS"/>
</dbReference>
<protein>
    <submittedName>
        <fullName evidence="5">SDR family NAD(P)-dependent oxidoreductase</fullName>
    </submittedName>
</protein>
<gene>
    <name evidence="5" type="ORF">N0D28_04970</name>
</gene>
<keyword evidence="6" id="KW-1185">Reference proteome</keyword>
<dbReference type="PRINTS" id="PR00081">
    <property type="entry name" value="GDHRDH"/>
</dbReference>
<name>A0ABY5YKH5_9DEIO</name>
<dbReference type="SMART" id="SM00822">
    <property type="entry name" value="PKS_KR"/>
    <property type="match status" value="1"/>
</dbReference>
<evidence type="ECO:0000256" key="1">
    <source>
        <dbReference type="ARBA" id="ARBA00006484"/>
    </source>
</evidence>
<dbReference type="InterPro" id="IPR002347">
    <property type="entry name" value="SDR_fam"/>
</dbReference>
<evidence type="ECO:0000259" key="4">
    <source>
        <dbReference type="SMART" id="SM00822"/>
    </source>
</evidence>
<dbReference type="Proteomes" id="UP001060261">
    <property type="component" value="Chromosome"/>
</dbReference>
<evidence type="ECO:0000256" key="2">
    <source>
        <dbReference type="ARBA" id="ARBA00023002"/>
    </source>
</evidence>
<organism evidence="5 6">
    <name type="scientific">Deinococcus rubellus</name>
    <dbReference type="NCBI Taxonomy" id="1889240"/>
    <lineage>
        <taxon>Bacteria</taxon>
        <taxon>Thermotogati</taxon>
        <taxon>Deinococcota</taxon>
        <taxon>Deinococci</taxon>
        <taxon>Deinococcales</taxon>
        <taxon>Deinococcaceae</taxon>
        <taxon>Deinococcus</taxon>
    </lineage>
</organism>
<dbReference type="Pfam" id="PF00106">
    <property type="entry name" value="adh_short"/>
    <property type="match status" value="1"/>
</dbReference>
<reference evidence="5" key="1">
    <citation type="submission" date="2022-09" db="EMBL/GenBank/DDBJ databases">
        <title>genome sequence of Deinococcus rubellus.</title>
        <authorList>
            <person name="Srinivasan S."/>
        </authorList>
    </citation>
    <scope>NUCLEOTIDE SEQUENCE</scope>
    <source>
        <strain evidence="5">Ant6</strain>
    </source>
</reference>
<dbReference type="InterPro" id="IPR036291">
    <property type="entry name" value="NAD(P)-bd_dom_sf"/>
</dbReference>
<dbReference type="InterPro" id="IPR057326">
    <property type="entry name" value="KR_dom"/>
</dbReference>
<proteinExistence type="inferred from homology"/>
<dbReference type="PRINTS" id="PR00080">
    <property type="entry name" value="SDRFAMILY"/>
</dbReference>
<keyword evidence="2" id="KW-0560">Oxidoreductase</keyword>
<dbReference type="PANTHER" id="PTHR44196:SF1">
    <property type="entry name" value="DEHYDROGENASE_REDUCTASE SDR FAMILY MEMBER 7B"/>
    <property type="match status" value="1"/>
</dbReference>
<evidence type="ECO:0000313" key="6">
    <source>
        <dbReference type="Proteomes" id="UP001060261"/>
    </source>
</evidence>
<dbReference type="SUPFAM" id="SSF51735">
    <property type="entry name" value="NAD(P)-binding Rossmann-fold domains"/>
    <property type="match status" value="1"/>
</dbReference>